<dbReference type="InterPro" id="IPR039426">
    <property type="entry name" value="TonB-dep_rcpt-like"/>
</dbReference>
<dbReference type="PANTHER" id="PTHR30069">
    <property type="entry name" value="TONB-DEPENDENT OUTER MEMBRANE RECEPTOR"/>
    <property type="match status" value="1"/>
</dbReference>
<reference evidence="17" key="1">
    <citation type="journal article" date="2019" name="Int. J. Syst. Evol. Microbiol.">
        <title>The Global Catalogue of Microorganisms (GCM) 10K type strain sequencing project: providing services to taxonomists for standard genome sequencing and annotation.</title>
        <authorList>
            <consortium name="The Broad Institute Genomics Platform"/>
            <consortium name="The Broad Institute Genome Sequencing Center for Infectious Disease"/>
            <person name="Wu L."/>
            <person name="Ma J."/>
        </authorList>
    </citation>
    <scope>NUCLEOTIDE SEQUENCE [LARGE SCALE GENOMIC DNA]</scope>
    <source>
        <strain evidence="17">CCUG 48884</strain>
    </source>
</reference>
<evidence type="ECO:0000256" key="12">
    <source>
        <dbReference type="RuleBase" id="RU003357"/>
    </source>
</evidence>
<feature type="domain" description="TonB-dependent receptor-like beta-barrel" evidence="14">
    <location>
        <begin position="279"/>
        <end position="656"/>
    </location>
</feature>
<keyword evidence="10 11" id="KW-0998">Cell outer membrane</keyword>
<evidence type="ECO:0000256" key="9">
    <source>
        <dbReference type="ARBA" id="ARBA00023170"/>
    </source>
</evidence>
<dbReference type="RefSeq" id="WP_277833720.1">
    <property type="nucleotide sequence ID" value="NZ_JARQZE010000009.1"/>
</dbReference>
<accession>A0ABW3WDZ5</accession>
<dbReference type="PROSITE" id="PS52016">
    <property type="entry name" value="TONB_DEPENDENT_REC_3"/>
    <property type="match status" value="1"/>
</dbReference>
<evidence type="ECO:0000256" key="1">
    <source>
        <dbReference type="ARBA" id="ARBA00004571"/>
    </source>
</evidence>
<evidence type="ECO:0000259" key="15">
    <source>
        <dbReference type="Pfam" id="PF07715"/>
    </source>
</evidence>
<dbReference type="InterPro" id="IPR037066">
    <property type="entry name" value="Plug_dom_sf"/>
</dbReference>
<keyword evidence="6" id="KW-0732">Signal</keyword>
<name>A0ABW3WDZ5_9RHOO</name>
<dbReference type="CDD" id="cd01347">
    <property type="entry name" value="ligand_gated_channel"/>
    <property type="match status" value="1"/>
</dbReference>
<keyword evidence="5 11" id="KW-0812">Transmembrane</keyword>
<dbReference type="InterPro" id="IPR012910">
    <property type="entry name" value="Plug_dom"/>
</dbReference>
<keyword evidence="17" id="KW-1185">Reference proteome</keyword>
<dbReference type="Gene3D" id="2.40.170.20">
    <property type="entry name" value="TonB-dependent receptor, beta-barrel domain"/>
    <property type="match status" value="1"/>
</dbReference>
<comment type="similarity">
    <text evidence="2 11 12">Belongs to the TonB-dependent receptor family.</text>
</comment>
<keyword evidence="8 11" id="KW-0472">Membrane</keyword>
<organism evidence="16 17">
    <name type="scientific">Thauera mechernichensis</name>
    <dbReference type="NCBI Taxonomy" id="82788"/>
    <lineage>
        <taxon>Bacteria</taxon>
        <taxon>Pseudomonadati</taxon>
        <taxon>Pseudomonadota</taxon>
        <taxon>Betaproteobacteria</taxon>
        <taxon>Rhodocyclales</taxon>
        <taxon>Zoogloeaceae</taxon>
        <taxon>Thauera</taxon>
    </lineage>
</organism>
<evidence type="ECO:0000313" key="17">
    <source>
        <dbReference type="Proteomes" id="UP001597158"/>
    </source>
</evidence>
<protein>
    <submittedName>
        <fullName evidence="16">TonB-dependent receptor plug domain-containing protein</fullName>
    </submittedName>
</protein>
<keyword evidence="3 11" id="KW-0813">Transport</keyword>
<proteinExistence type="inferred from homology"/>
<dbReference type="InterPro" id="IPR036942">
    <property type="entry name" value="Beta-barrel_TonB_sf"/>
</dbReference>
<evidence type="ECO:0000256" key="6">
    <source>
        <dbReference type="ARBA" id="ARBA00022729"/>
    </source>
</evidence>
<comment type="subcellular location">
    <subcellularLocation>
        <location evidence="1 11">Cell outer membrane</location>
        <topology evidence="1 11">Multi-pass membrane protein</topology>
    </subcellularLocation>
</comment>
<comment type="caution">
    <text evidence="16">The sequence shown here is derived from an EMBL/GenBank/DDBJ whole genome shotgun (WGS) entry which is preliminary data.</text>
</comment>
<evidence type="ECO:0000256" key="8">
    <source>
        <dbReference type="ARBA" id="ARBA00023136"/>
    </source>
</evidence>
<dbReference type="PANTHER" id="PTHR30069:SF29">
    <property type="entry name" value="HEMOGLOBIN AND HEMOGLOBIN-HAPTOGLOBIN-BINDING PROTEIN 1-RELATED"/>
    <property type="match status" value="1"/>
</dbReference>
<sequence>MNDTTPPSTAPPQRASATTQRGCAGVPAPGGRLRRALLLAVLASAAARLDARDLEELLTTPVPRPSPFEVIKAEPVVGAAKYEQRQSEVAAAATVISREEIRSFGWRTLDEALATLPGVFKTYDRQYSYLGVRGFGLPGDYMTRVLLTIDGVRANEPLYDSAPLGRTFPLDLDLVERIEFIPGPGGALYGQNAMFGVINVVTRKGAGLDGGELALSLQSPRATREGRVSWGKRLDNGVDLLISASALRSDGEDLTLAFGDGERGIARGLDGERDDEFLFKASRGPWSFTLMHGDRLKDDAVATYGTDRFSPGSFQRDRTTFANLDYRDTLSATLSISARLFAGSHRYDSTLIYSGQPYGYPGLADWQGTEVQLLSTAFAAHTLMLGLDYQRNSRIEQHVVDFSDTSSTSNWRDRRNSYRLGLYAQDDWQIGEDVTLTLGLRMDRNDHIGTRLSPRAGLIWHTAPRTTLKLLYGRAHRAPNAYQSYYADGDYMEANPDLGGETVDTVELSIDHRIGRALHLRASLYQWQVDDLIALSEGQDGIVQYRSAGKLSSRGLELSAEQAWHNGARLRGSVSAQNTVDTDGAWVQNSPRVLGRVNLSSPLPRTRLRTGVELAYDGMRRTANGETVPAHWLANLHVVAERWIPGAELSLSVLNLFDKDYAHPGAGERTHQMHAIGQDGRSIRLRLDYRF</sequence>
<dbReference type="Pfam" id="PF00593">
    <property type="entry name" value="TonB_dep_Rec_b-barrel"/>
    <property type="match status" value="1"/>
</dbReference>
<feature type="domain" description="TonB-dependent receptor plug" evidence="15">
    <location>
        <begin position="86"/>
        <end position="197"/>
    </location>
</feature>
<evidence type="ECO:0000256" key="5">
    <source>
        <dbReference type="ARBA" id="ARBA00022692"/>
    </source>
</evidence>
<dbReference type="Proteomes" id="UP001597158">
    <property type="component" value="Unassembled WGS sequence"/>
</dbReference>
<dbReference type="InterPro" id="IPR000531">
    <property type="entry name" value="Beta-barrel_TonB"/>
</dbReference>
<keyword evidence="7 12" id="KW-0798">TonB box</keyword>
<evidence type="ECO:0000256" key="10">
    <source>
        <dbReference type="ARBA" id="ARBA00023237"/>
    </source>
</evidence>
<evidence type="ECO:0000313" key="16">
    <source>
        <dbReference type="EMBL" id="MFD1263163.1"/>
    </source>
</evidence>
<feature type="region of interest" description="Disordered" evidence="13">
    <location>
        <begin position="1"/>
        <end position="26"/>
    </location>
</feature>
<gene>
    <name evidence="16" type="ORF">ACFQ4M_06160</name>
</gene>
<evidence type="ECO:0000256" key="3">
    <source>
        <dbReference type="ARBA" id="ARBA00022448"/>
    </source>
</evidence>
<dbReference type="EMBL" id="JBHTMC010000010">
    <property type="protein sequence ID" value="MFD1263163.1"/>
    <property type="molecule type" value="Genomic_DNA"/>
</dbReference>
<evidence type="ECO:0000256" key="2">
    <source>
        <dbReference type="ARBA" id="ARBA00009810"/>
    </source>
</evidence>
<evidence type="ECO:0000256" key="4">
    <source>
        <dbReference type="ARBA" id="ARBA00022452"/>
    </source>
</evidence>
<dbReference type="Gene3D" id="2.170.130.10">
    <property type="entry name" value="TonB-dependent receptor, plug domain"/>
    <property type="match status" value="1"/>
</dbReference>
<evidence type="ECO:0000259" key="14">
    <source>
        <dbReference type="Pfam" id="PF00593"/>
    </source>
</evidence>
<evidence type="ECO:0000256" key="7">
    <source>
        <dbReference type="ARBA" id="ARBA00023077"/>
    </source>
</evidence>
<evidence type="ECO:0000256" key="11">
    <source>
        <dbReference type="PROSITE-ProRule" id="PRU01360"/>
    </source>
</evidence>
<keyword evidence="4 11" id="KW-1134">Transmembrane beta strand</keyword>
<keyword evidence="9 16" id="KW-0675">Receptor</keyword>
<evidence type="ECO:0000256" key="13">
    <source>
        <dbReference type="SAM" id="MobiDB-lite"/>
    </source>
</evidence>
<dbReference type="SUPFAM" id="SSF56935">
    <property type="entry name" value="Porins"/>
    <property type="match status" value="1"/>
</dbReference>
<dbReference type="Pfam" id="PF07715">
    <property type="entry name" value="Plug"/>
    <property type="match status" value="1"/>
</dbReference>